<evidence type="ECO:0000313" key="1">
    <source>
        <dbReference type="EMBL" id="EIJ65000.1"/>
    </source>
</evidence>
<gene>
    <name evidence="1" type="ORF">BD31_I0790</name>
</gene>
<reference evidence="1 2" key="1">
    <citation type="journal article" date="2012" name="J. Bacteriol.">
        <title>Genome sequence of "Candidatus Nitrosopumilus salaria" BD31, an ammonia-oxidizing archaeon from the San Francisco Bay estuary.</title>
        <authorList>
            <person name="Mosier A.C."/>
            <person name="Allen E.E."/>
            <person name="Kim M."/>
            <person name="Ferriera S."/>
            <person name="Francis C.A."/>
        </authorList>
    </citation>
    <scope>NUCLEOTIDE SEQUENCE [LARGE SCALE GENOMIC DNA]</scope>
    <source>
        <strain evidence="1 2">BD31</strain>
    </source>
</reference>
<dbReference type="EMBL" id="AEXL02000161">
    <property type="protein sequence ID" value="EIJ65000.1"/>
    <property type="molecule type" value="Genomic_DNA"/>
</dbReference>
<name>I3CZV7_9ARCH</name>
<keyword evidence="2" id="KW-1185">Reference proteome</keyword>
<proteinExistence type="predicted"/>
<dbReference type="Proteomes" id="UP000003423">
    <property type="component" value="Unassembled WGS sequence"/>
</dbReference>
<protein>
    <submittedName>
        <fullName evidence="1">Uncharacterized protein</fullName>
    </submittedName>
</protein>
<organism evidence="1 2">
    <name type="scientific">Candidatus Nitrosopumilus salarius BD31</name>
    <dbReference type="NCBI Taxonomy" id="859350"/>
    <lineage>
        <taxon>Archaea</taxon>
        <taxon>Nitrososphaerota</taxon>
        <taxon>Nitrososphaeria</taxon>
        <taxon>Nitrosopumilales</taxon>
        <taxon>Nitrosopumilaceae</taxon>
        <taxon>Nitrosopumilus</taxon>
    </lineage>
</organism>
<sequence>MSPVEDNSQINSKILEKLEKFSKDKTEYKFCESLLLKELLWNDIEDPPFKREFPLSLNRFFPFDEES</sequence>
<dbReference type="PATRIC" id="fig|859350.6.peg.1927"/>
<comment type="caution">
    <text evidence="1">The sequence shown here is derived from an EMBL/GenBank/DDBJ whole genome shotgun (WGS) entry which is preliminary data.</text>
</comment>
<accession>I3CZV7</accession>
<dbReference type="AlphaFoldDB" id="I3CZV7"/>
<evidence type="ECO:0000313" key="2">
    <source>
        <dbReference type="Proteomes" id="UP000003423"/>
    </source>
</evidence>